<keyword evidence="1" id="KW-1133">Transmembrane helix</keyword>
<reference evidence="2 3" key="1">
    <citation type="submission" date="2019-08" db="EMBL/GenBank/DDBJ databases">
        <title>Deep-cultivation of Planctomycetes and their phenomic and genomic characterization uncovers novel biology.</title>
        <authorList>
            <person name="Wiegand S."/>
            <person name="Jogler M."/>
            <person name="Boedeker C."/>
            <person name="Pinto D."/>
            <person name="Vollmers J."/>
            <person name="Rivas-Marin E."/>
            <person name="Kohn T."/>
            <person name="Peeters S.H."/>
            <person name="Heuer A."/>
            <person name="Rast P."/>
            <person name="Oberbeckmann S."/>
            <person name="Bunk B."/>
            <person name="Jeske O."/>
            <person name="Meyerdierks A."/>
            <person name="Storesund J.E."/>
            <person name="Kallscheuer N."/>
            <person name="Luecker S."/>
            <person name="Lage O.M."/>
            <person name="Pohl T."/>
            <person name="Merkel B.J."/>
            <person name="Hornburger P."/>
            <person name="Mueller R.-W."/>
            <person name="Bruemmer F."/>
            <person name="Labrenz M."/>
            <person name="Spormann A.M."/>
            <person name="Op den Camp H."/>
            <person name="Overmann J."/>
            <person name="Amann R."/>
            <person name="Jetten M.S.M."/>
            <person name="Mascher T."/>
            <person name="Medema M.H."/>
            <person name="Devos D.P."/>
            <person name="Kaster A.-K."/>
            <person name="Ovreas L."/>
            <person name="Rohde M."/>
            <person name="Galperin M.Y."/>
            <person name="Jogler C."/>
        </authorList>
    </citation>
    <scope>NUCLEOTIDE SEQUENCE [LARGE SCALE GENOMIC DNA]</scope>
    <source>
        <strain evidence="2 3">FC18</strain>
    </source>
</reference>
<keyword evidence="1" id="KW-0472">Membrane</keyword>
<dbReference type="KEGG" id="mff:MFFC18_25990"/>
<evidence type="ECO:0000313" key="3">
    <source>
        <dbReference type="Proteomes" id="UP000322214"/>
    </source>
</evidence>
<dbReference type="AlphaFoldDB" id="A0A5B9PDR8"/>
<name>A0A5B9PDR8_9BACT</name>
<keyword evidence="1" id="KW-0812">Transmembrane</keyword>
<feature type="transmembrane region" description="Helical" evidence="1">
    <location>
        <begin position="96"/>
        <end position="119"/>
    </location>
</feature>
<evidence type="ECO:0000256" key="1">
    <source>
        <dbReference type="SAM" id="Phobius"/>
    </source>
</evidence>
<accession>A0A5B9PDR8</accession>
<protein>
    <submittedName>
        <fullName evidence="2">Uncharacterized protein</fullName>
    </submittedName>
</protein>
<organism evidence="2 3">
    <name type="scientific">Mariniblastus fucicola</name>
    <dbReference type="NCBI Taxonomy" id="980251"/>
    <lineage>
        <taxon>Bacteria</taxon>
        <taxon>Pseudomonadati</taxon>
        <taxon>Planctomycetota</taxon>
        <taxon>Planctomycetia</taxon>
        <taxon>Pirellulales</taxon>
        <taxon>Pirellulaceae</taxon>
        <taxon>Mariniblastus</taxon>
    </lineage>
</organism>
<proteinExistence type="predicted"/>
<sequence>MQLTSRYLIAFTTLIAICLAIALVPHVGDQLWPFRFASLIIGISCVVHLVTSAFHIRSWTRWLFAALAPTLCLCGWYVFSVQFLNEHPGSIGVEGYLTGGLFWFPIGYLVVEVIMRTVCGAGQPDRKRQNAV</sequence>
<gene>
    <name evidence="2" type="ORF">MFFC18_25990</name>
</gene>
<feature type="transmembrane region" description="Helical" evidence="1">
    <location>
        <begin position="7"/>
        <end position="26"/>
    </location>
</feature>
<feature type="transmembrane region" description="Helical" evidence="1">
    <location>
        <begin position="62"/>
        <end position="84"/>
    </location>
</feature>
<keyword evidence="3" id="KW-1185">Reference proteome</keyword>
<evidence type="ECO:0000313" key="2">
    <source>
        <dbReference type="EMBL" id="QEG22716.1"/>
    </source>
</evidence>
<feature type="transmembrane region" description="Helical" evidence="1">
    <location>
        <begin position="32"/>
        <end position="50"/>
    </location>
</feature>
<dbReference type="EMBL" id="CP042912">
    <property type="protein sequence ID" value="QEG22716.1"/>
    <property type="molecule type" value="Genomic_DNA"/>
</dbReference>
<dbReference type="Proteomes" id="UP000322214">
    <property type="component" value="Chromosome"/>
</dbReference>